<dbReference type="Proteomes" id="UP000663846">
    <property type="component" value="Unassembled WGS sequence"/>
</dbReference>
<name>A0A8H3BVC2_9AGAM</name>
<gene>
    <name evidence="1" type="ORF">RDB_LOCUS165213</name>
</gene>
<accession>A0A8H3BVC2</accession>
<protein>
    <submittedName>
        <fullName evidence="1">Uncharacterized protein</fullName>
    </submittedName>
</protein>
<dbReference type="AlphaFoldDB" id="A0A8H3BVC2"/>
<sequence>MILNILLPSIRLERFLRSRTRMGLLSTSLGPSAAILLRNMGRTRRSSLEPAISRRMRLLNKQPVLNIQCSIHRLQL</sequence>
<organism evidence="1 2">
    <name type="scientific">Rhizoctonia solani</name>
    <dbReference type="NCBI Taxonomy" id="456999"/>
    <lineage>
        <taxon>Eukaryota</taxon>
        <taxon>Fungi</taxon>
        <taxon>Dikarya</taxon>
        <taxon>Basidiomycota</taxon>
        <taxon>Agaricomycotina</taxon>
        <taxon>Agaricomycetes</taxon>
        <taxon>Cantharellales</taxon>
        <taxon>Ceratobasidiaceae</taxon>
        <taxon>Rhizoctonia</taxon>
    </lineage>
</organism>
<dbReference type="EMBL" id="CAJMWS010000813">
    <property type="protein sequence ID" value="CAE6464833.1"/>
    <property type="molecule type" value="Genomic_DNA"/>
</dbReference>
<comment type="caution">
    <text evidence="1">The sequence shown here is derived from an EMBL/GenBank/DDBJ whole genome shotgun (WGS) entry which is preliminary data.</text>
</comment>
<evidence type="ECO:0000313" key="1">
    <source>
        <dbReference type="EMBL" id="CAE6464833.1"/>
    </source>
</evidence>
<reference evidence="1" key="1">
    <citation type="submission" date="2021-01" db="EMBL/GenBank/DDBJ databases">
        <authorList>
            <person name="Kaushik A."/>
        </authorList>
    </citation>
    <scope>NUCLEOTIDE SEQUENCE</scope>
    <source>
        <strain evidence="1">AG1-1C</strain>
    </source>
</reference>
<proteinExistence type="predicted"/>
<evidence type="ECO:0000313" key="2">
    <source>
        <dbReference type="Proteomes" id="UP000663846"/>
    </source>
</evidence>